<dbReference type="Proteomes" id="UP000789920">
    <property type="component" value="Unassembled WGS sequence"/>
</dbReference>
<reference evidence="1" key="1">
    <citation type="submission" date="2021-06" db="EMBL/GenBank/DDBJ databases">
        <authorList>
            <person name="Kallberg Y."/>
            <person name="Tangrot J."/>
            <person name="Rosling A."/>
        </authorList>
    </citation>
    <scope>NUCLEOTIDE SEQUENCE</scope>
    <source>
        <strain evidence="1">MA461A</strain>
    </source>
</reference>
<dbReference type="EMBL" id="CAJVQC010056434">
    <property type="protein sequence ID" value="CAG8796450.1"/>
    <property type="molecule type" value="Genomic_DNA"/>
</dbReference>
<evidence type="ECO:0000313" key="2">
    <source>
        <dbReference type="Proteomes" id="UP000789920"/>
    </source>
</evidence>
<keyword evidence="2" id="KW-1185">Reference proteome</keyword>
<organism evidence="1 2">
    <name type="scientific">Racocetra persica</name>
    <dbReference type="NCBI Taxonomy" id="160502"/>
    <lineage>
        <taxon>Eukaryota</taxon>
        <taxon>Fungi</taxon>
        <taxon>Fungi incertae sedis</taxon>
        <taxon>Mucoromycota</taxon>
        <taxon>Glomeromycotina</taxon>
        <taxon>Glomeromycetes</taxon>
        <taxon>Diversisporales</taxon>
        <taxon>Gigasporaceae</taxon>
        <taxon>Racocetra</taxon>
    </lineage>
</organism>
<name>A0ACA9RL96_9GLOM</name>
<evidence type="ECO:0000313" key="1">
    <source>
        <dbReference type="EMBL" id="CAG8796450.1"/>
    </source>
</evidence>
<accession>A0ACA9RL96</accession>
<feature type="non-terminal residue" evidence="1">
    <location>
        <position position="1"/>
    </location>
</feature>
<sequence length="262" mass="29829">LGVLINKPGSYQGNLRLRNDTTDGFISEVFQKEVFFYEDIQKDLTNPQLKLTAPVNHAVYPISDASISVGDEKLEMMGKSKKVLKVLVVAPLLTITIMPLILLKRADVGVALMMIWLRFTPQKDCQFVYCLEVGATPTSRQLQGGTTYNFTFTSTDILISWTVYKRDTEKVDIPGIDPDNDFQDLPQHKYKKQRGFSNRLAKHLLPKQNIRIRFVKELGEGKSKSNPNPEKKFPKTITHELAHASDKVRSHPDFNPYSTEFQ</sequence>
<gene>
    <name evidence="1" type="ORF">RPERSI_LOCUS20163</name>
</gene>
<proteinExistence type="predicted"/>
<protein>
    <submittedName>
        <fullName evidence="1">17565_t:CDS:1</fullName>
    </submittedName>
</protein>
<comment type="caution">
    <text evidence="1">The sequence shown here is derived from an EMBL/GenBank/DDBJ whole genome shotgun (WGS) entry which is preliminary data.</text>
</comment>